<dbReference type="Proteomes" id="UP001359485">
    <property type="component" value="Unassembled WGS sequence"/>
</dbReference>
<feature type="region of interest" description="Disordered" evidence="1">
    <location>
        <begin position="43"/>
        <end position="79"/>
    </location>
</feature>
<evidence type="ECO:0000256" key="1">
    <source>
        <dbReference type="SAM" id="MobiDB-lite"/>
    </source>
</evidence>
<reference evidence="2 3" key="1">
    <citation type="submission" date="2023-09" db="EMBL/GenBank/DDBJ databases">
        <title>Genomes of two closely related lineages of the louse Polyplax serrata with different host specificities.</title>
        <authorList>
            <person name="Martinu J."/>
            <person name="Tarabai H."/>
            <person name="Stefka J."/>
            <person name="Hypsa V."/>
        </authorList>
    </citation>
    <scope>NUCLEOTIDE SEQUENCE [LARGE SCALE GENOMIC DNA]</scope>
    <source>
        <strain evidence="2">98ZLc_SE</strain>
    </source>
</reference>
<dbReference type="EMBL" id="JAWJWF010000047">
    <property type="protein sequence ID" value="KAK6621998.1"/>
    <property type="molecule type" value="Genomic_DNA"/>
</dbReference>
<comment type="caution">
    <text evidence="2">The sequence shown here is derived from an EMBL/GenBank/DDBJ whole genome shotgun (WGS) entry which is preliminary data.</text>
</comment>
<name>A0ABR1AL37_POLSC</name>
<keyword evidence="3" id="KW-1185">Reference proteome</keyword>
<proteinExistence type="predicted"/>
<evidence type="ECO:0000313" key="2">
    <source>
        <dbReference type="EMBL" id="KAK6621998.1"/>
    </source>
</evidence>
<evidence type="ECO:0000313" key="3">
    <source>
        <dbReference type="Proteomes" id="UP001359485"/>
    </source>
</evidence>
<protein>
    <submittedName>
        <fullName evidence="2">Uncharacterized protein</fullName>
    </submittedName>
</protein>
<organism evidence="2 3">
    <name type="scientific">Polyplax serrata</name>
    <name type="common">Common mouse louse</name>
    <dbReference type="NCBI Taxonomy" id="468196"/>
    <lineage>
        <taxon>Eukaryota</taxon>
        <taxon>Metazoa</taxon>
        <taxon>Ecdysozoa</taxon>
        <taxon>Arthropoda</taxon>
        <taxon>Hexapoda</taxon>
        <taxon>Insecta</taxon>
        <taxon>Pterygota</taxon>
        <taxon>Neoptera</taxon>
        <taxon>Paraneoptera</taxon>
        <taxon>Psocodea</taxon>
        <taxon>Troctomorpha</taxon>
        <taxon>Phthiraptera</taxon>
        <taxon>Anoplura</taxon>
        <taxon>Polyplacidae</taxon>
        <taxon>Polyplax</taxon>
    </lineage>
</organism>
<accession>A0ABR1AL37</accession>
<gene>
    <name evidence="2" type="ORF">RUM44_001805</name>
</gene>
<sequence length="104" mass="11254">MAKGVLMSIERVINTFPIATDRQLGPIGICMCLALRNPLRMPTKSIRSPKKTWKPSGNAESSPSRYGSPGTERSENLETSAWLTCKGDVPPREGLLVQAGVGSR</sequence>